<evidence type="ECO:0000259" key="2">
    <source>
        <dbReference type="Pfam" id="PF00501"/>
    </source>
</evidence>
<evidence type="ECO:0000313" key="3">
    <source>
        <dbReference type="EMBL" id="KAJ2891910.1"/>
    </source>
</evidence>
<proteinExistence type="predicted"/>
<comment type="caution">
    <text evidence="3">The sequence shown here is derived from an EMBL/GenBank/DDBJ whole genome shotgun (WGS) entry which is preliminary data.</text>
</comment>
<keyword evidence="4" id="KW-1185">Reference proteome</keyword>
<dbReference type="Proteomes" id="UP001201980">
    <property type="component" value="Unassembled WGS sequence"/>
</dbReference>
<dbReference type="InterPro" id="IPR000873">
    <property type="entry name" value="AMP-dep_synth/lig_dom"/>
</dbReference>
<organism evidence="3 4">
    <name type="scientific">Zalerion maritima</name>
    <dbReference type="NCBI Taxonomy" id="339359"/>
    <lineage>
        <taxon>Eukaryota</taxon>
        <taxon>Fungi</taxon>
        <taxon>Dikarya</taxon>
        <taxon>Ascomycota</taxon>
        <taxon>Pezizomycotina</taxon>
        <taxon>Sordariomycetes</taxon>
        <taxon>Lulworthiomycetidae</taxon>
        <taxon>Lulworthiales</taxon>
        <taxon>Lulworthiaceae</taxon>
        <taxon>Zalerion</taxon>
    </lineage>
</organism>
<dbReference type="PANTHER" id="PTHR43272:SF11">
    <property type="entry name" value="AMP-DEPENDENT SYNTHETASE_LIGASE DOMAIN-CONTAINING PROTEIN"/>
    <property type="match status" value="1"/>
</dbReference>
<feature type="region of interest" description="Disordered" evidence="1">
    <location>
        <begin position="51"/>
        <end position="70"/>
    </location>
</feature>
<dbReference type="GO" id="GO:0004467">
    <property type="term" value="F:long-chain fatty acid-CoA ligase activity"/>
    <property type="evidence" value="ECO:0007669"/>
    <property type="project" value="TreeGrafter"/>
</dbReference>
<reference evidence="3" key="1">
    <citation type="submission" date="2022-07" db="EMBL/GenBank/DDBJ databases">
        <title>Draft genome sequence of Zalerion maritima ATCC 34329, a (micro)plastics degrading marine fungus.</title>
        <authorList>
            <person name="Paco A."/>
            <person name="Goncalves M.F.M."/>
            <person name="Rocha-Santos T.A.P."/>
            <person name="Alves A."/>
        </authorList>
    </citation>
    <scope>NUCLEOTIDE SEQUENCE</scope>
    <source>
        <strain evidence="3">ATCC 34329</strain>
    </source>
</reference>
<dbReference type="InterPro" id="IPR042099">
    <property type="entry name" value="ANL_N_sf"/>
</dbReference>
<dbReference type="GO" id="GO:0005783">
    <property type="term" value="C:endoplasmic reticulum"/>
    <property type="evidence" value="ECO:0007669"/>
    <property type="project" value="TreeGrafter"/>
</dbReference>
<dbReference type="GO" id="GO:0016020">
    <property type="term" value="C:membrane"/>
    <property type="evidence" value="ECO:0007669"/>
    <property type="project" value="TreeGrafter"/>
</dbReference>
<dbReference type="PANTHER" id="PTHR43272">
    <property type="entry name" value="LONG-CHAIN-FATTY-ACID--COA LIGASE"/>
    <property type="match status" value="1"/>
</dbReference>
<protein>
    <submittedName>
        <fullName evidence="3">AMP-dependent synthetase/ligase</fullName>
    </submittedName>
</protein>
<dbReference type="Gene3D" id="3.40.50.12780">
    <property type="entry name" value="N-terminal domain of ligase-like"/>
    <property type="match status" value="1"/>
</dbReference>
<dbReference type="EMBL" id="JAKWBI020000948">
    <property type="protein sequence ID" value="KAJ2891910.1"/>
    <property type="molecule type" value="Genomic_DNA"/>
</dbReference>
<dbReference type="SUPFAM" id="SSF56801">
    <property type="entry name" value="Acetyl-CoA synthetase-like"/>
    <property type="match status" value="1"/>
</dbReference>
<dbReference type="AlphaFoldDB" id="A0AAD5RFW6"/>
<sequence>MGVFDAVVGPVDNALTGLFGQWNAYSTAIVTTLVVVVSYYMMNMSDPDTHPGLLARQASPSRVRQEGESATYRSRYIPESMPLTTGLNVKDAGASKWSRGRDGDLRDIWKRAVTGGSQDDGPVAGKTGRILTVLGTQNIIEHSLDDITRQINLIGQHISQQGGSRVALYLPNSIELIATLFACSFHDLTPIILPFDQPDEHVIDMLRRSAADTVVTAPGSFPFDSVVQAYPALRQLIWVVDEGNKHLDWNEVPKGMGSSVNVSTWSDILCDSPADAKTAVPERSDKQPKPIVTFWAYKSGETEEMVEFTHGNIASGIAGQLSAIPSVDRFSPSDLFLPADPLANIHTLVLTLAALYSNASVAFNSVAGGSDDIVLATQGIAPTVLVAPPAMLLKAHEEMMDKIGALPRKVIHGFQSRSLSQYGVMPGASSNDSLRPAIGTTPGKLRLVFVAERAGAGTKPLSSSVLSGMRIFTGARIVYALSAAKVAGAVTQTHVHDYRVHQDGEYSHFGCPLVCTEFMLRDQGYHMTTDSKAEGEIIVRGPCVSGGEASVGEVGKIREDYTLGYAENSG</sequence>
<dbReference type="Pfam" id="PF00501">
    <property type="entry name" value="AMP-binding"/>
    <property type="match status" value="1"/>
</dbReference>
<accession>A0AAD5RFW6</accession>
<feature type="domain" description="AMP-dependent synthetase/ligase" evidence="2">
    <location>
        <begin position="160"/>
        <end position="547"/>
    </location>
</feature>
<gene>
    <name evidence="3" type="ORF">MKZ38_010555</name>
</gene>
<evidence type="ECO:0000313" key="4">
    <source>
        <dbReference type="Proteomes" id="UP001201980"/>
    </source>
</evidence>
<name>A0AAD5RFW6_9PEZI</name>
<evidence type="ECO:0000256" key="1">
    <source>
        <dbReference type="SAM" id="MobiDB-lite"/>
    </source>
</evidence>